<evidence type="ECO:0000313" key="1">
    <source>
        <dbReference type="EMBL" id="BAD87861.1"/>
    </source>
</evidence>
<organism evidence="1">
    <name type="scientific">Oryza sativa subsp. japonica</name>
    <name type="common">Rice</name>
    <dbReference type="NCBI Taxonomy" id="39947"/>
    <lineage>
        <taxon>Eukaryota</taxon>
        <taxon>Viridiplantae</taxon>
        <taxon>Streptophyta</taxon>
        <taxon>Embryophyta</taxon>
        <taxon>Tracheophyta</taxon>
        <taxon>Spermatophyta</taxon>
        <taxon>Magnoliopsida</taxon>
        <taxon>Liliopsida</taxon>
        <taxon>Poales</taxon>
        <taxon>Poaceae</taxon>
        <taxon>BOP clade</taxon>
        <taxon>Oryzoideae</taxon>
        <taxon>Oryzeae</taxon>
        <taxon>Oryzinae</taxon>
        <taxon>Oryza</taxon>
        <taxon>Oryza sativa</taxon>
    </lineage>
</organism>
<protein>
    <submittedName>
        <fullName evidence="1">Uncharacterized protein P0431G06.21</fullName>
    </submittedName>
</protein>
<dbReference type="AlphaFoldDB" id="Q5JL03"/>
<sequence length="116" mass="12186">MATATATTTTRNSASLGHGHAIAVHPVPGSLCVALRRSPLHRLHAAAASLDSGDPPAALHLVSASLNPPRTKPHSGLGADEGFWQCGHLREQGLDAKHSMAFIRDKKAESMVARAW</sequence>
<name>Q5JL03_ORYSJ</name>
<dbReference type="Proteomes" id="UP000817658">
    <property type="component" value="Chromosome 1"/>
</dbReference>
<dbReference type="EMBL" id="AP003683">
    <property type="protein sequence ID" value="BAD87861.1"/>
    <property type="molecule type" value="Genomic_DNA"/>
</dbReference>
<gene>
    <name evidence="1" type="primary">P0431G06.21</name>
</gene>
<reference evidence="1" key="1">
    <citation type="journal article" date="2002" name="Nature">
        <title>The genome sequence and structure of rice chromosome 1.</title>
        <authorList>
            <person name="Sasaki T."/>
            <person name="Matsumoto T."/>
            <person name="Yamamoto K."/>
            <person name="Sakata K."/>
            <person name="Baba T."/>
            <person name="Katayose Y."/>
            <person name="Wu J."/>
            <person name="Niimura Y."/>
            <person name="Cheng Z."/>
            <person name="Nagamura Y."/>
            <person name="Antonio B.A."/>
            <person name="Kanamori H."/>
            <person name="Hosokawa S."/>
            <person name="Masukawa M."/>
            <person name="Arikawa K."/>
            <person name="Chiden Y."/>
            <person name="Hayashi M."/>
            <person name="Okamoto M."/>
            <person name="Ando T."/>
            <person name="Aoki H."/>
            <person name="Arita K."/>
            <person name="Hamada M."/>
            <person name="Harada C."/>
            <person name="Hijishita S."/>
            <person name="Honda M."/>
            <person name="Ichikawa Y."/>
            <person name="Idonuma A."/>
            <person name="Iijima M."/>
            <person name="Ikeda M."/>
            <person name="Ikeno M."/>
            <person name="Itoh S."/>
            <person name="Itoh T."/>
            <person name="Itoh Y."/>
            <person name="Itoh Y."/>
            <person name="Iwabuchi A."/>
            <person name="Kamiya K."/>
            <person name="Karasawa W."/>
            <person name="Katagiri S."/>
            <person name="Kikuta A."/>
            <person name="Kobayashi N."/>
            <person name="Kono I."/>
            <person name="Machita K."/>
            <person name="Maehara T."/>
            <person name="Mizuno H."/>
            <person name="Mizubayashi T."/>
            <person name="Mukai Y."/>
            <person name="Nagasaki H."/>
            <person name="Nakashima M."/>
            <person name="Nakama Y."/>
            <person name="Nakamichi Y."/>
            <person name="Nakamura M."/>
            <person name="Namiki N."/>
            <person name="Negishi M."/>
            <person name="Ohta I."/>
            <person name="Ono N."/>
            <person name="Saji S."/>
            <person name="Sakai K."/>
            <person name="Shibata M."/>
            <person name="Shimokawa T."/>
            <person name="Shomura A."/>
            <person name="Song J."/>
            <person name="Takazaki Y."/>
            <person name="Terasawa K."/>
            <person name="Tsuji K."/>
            <person name="Waki K."/>
            <person name="Yamagata H."/>
            <person name="Yamane H."/>
            <person name="Yoshiki S."/>
            <person name="Yoshihara R."/>
            <person name="Yukawa K."/>
            <person name="Zhong H."/>
            <person name="Iwama H."/>
            <person name="Endo T."/>
            <person name="Ito H."/>
            <person name="Hahn J.H."/>
            <person name="Kim H.I."/>
            <person name="Eun M.Y."/>
            <person name="Yano M."/>
            <person name="Jiang J."/>
            <person name="Gojobori T."/>
        </authorList>
    </citation>
    <scope>NUCLEOTIDE SEQUENCE [LARGE SCALE GENOMIC DNA]</scope>
</reference>
<proteinExistence type="predicted"/>
<accession>Q5JL03</accession>